<sequence>MFNKIIVKLFFLLVVTLPLQATSKSTFIDSETVRTKSNIDFDWKFKLGDAENANLPKYDDSEWRQLNLPHDWSIEGKYDENHPAGIAGGFLPTGTGWYRKHIEWQSQWQDKAVFIEFDGVYMNSEVWINGHYLGKRPYGYISFSYDISDYLVQGDNIIAVKVDNSLAPSGRWYTGSGIYRHVWLTTVNKIHIPKDGVFVRSENVDKESAAVNVSTEIFNDSDKNQRFVLQTDVLDAEHRRVASTSSDIIVAAGKTETVEQLTTVQVPQLWSPNSPYLYTVQSTVLSGDNIVDLKRTKTGFRSIEFTADKGFLLNGQAVELQGISMHHDAGPVGAAVPEDELEYRLKMLKEMGVNAIRTTHNPFSPEFYRMADEMGFMVMNEAFDGWWQAKAKYDYGLYFDKWWQKDLTDFMRRDRNHPSIIMWSVGNEVPNYTPEQQKIMVDFAKSIDDTRPITQGRGYAGGHLTIAGFNGHGEFKGAIQKFHRKNPNTPVIGTEMTHTIHTRGVYRTKTSYRVRDFPAPWEKHEPMKKWNRIKSKVYKIPNLTENEVFPDVPTAYGSSFDNSVVRMPIRDEIKLARKLPYLLGTFRWTAFDYLGESFGWPARTANFGVIDLAGFEKGPYYLYQSQWSTEPMVHLDPHWTHHGKEGTVIPVVVYTNQQSAELFLNGESLGEKTMTDDMQLVWLVPYQPGELKVVAKSNGKTIVTKALNTAQKAHAVSITANRESVTANQRDIVRLTLEIVDEKGVMLPEADHRFEIEVSGPATLLGVENGDILDLEPHKARNRKAFMGKALALIQTTDMPGDIVVTVKSKDLSQDTVVISSSK</sequence>
<dbReference type="SUPFAM" id="SSF51445">
    <property type="entry name" value="(Trans)glycosidases"/>
    <property type="match status" value="1"/>
</dbReference>
<evidence type="ECO:0000259" key="5">
    <source>
        <dbReference type="Pfam" id="PF00703"/>
    </source>
</evidence>
<evidence type="ECO:0000313" key="10">
    <source>
        <dbReference type="EMBL" id="SET12991.1"/>
    </source>
</evidence>
<evidence type="ECO:0000256" key="2">
    <source>
        <dbReference type="ARBA" id="ARBA00022801"/>
    </source>
</evidence>
<dbReference type="Pfam" id="PF18565">
    <property type="entry name" value="Glyco_hydro2_C5"/>
    <property type="match status" value="1"/>
</dbReference>
<dbReference type="Pfam" id="PF00703">
    <property type="entry name" value="Glyco_hydro_2"/>
    <property type="match status" value="1"/>
</dbReference>
<dbReference type="PANTHER" id="PTHR42732:SF1">
    <property type="entry name" value="BETA-MANNOSIDASE"/>
    <property type="match status" value="1"/>
</dbReference>
<dbReference type="PRINTS" id="PR00132">
    <property type="entry name" value="GLHYDRLASE2"/>
</dbReference>
<keyword evidence="11" id="KW-1185">Reference proteome</keyword>
<feature type="domain" description="DUF4982" evidence="8">
    <location>
        <begin position="646"/>
        <end position="702"/>
    </location>
</feature>
<feature type="domain" description="Glycosyl hydrolases family 2 sugar binding" evidence="7">
    <location>
        <begin position="40"/>
        <end position="186"/>
    </location>
</feature>
<evidence type="ECO:0000313" key="11">
    <source>
        <dbReference type="Proteomes" id="UP000199308"/>
    </source>
</evidence>
<dbReference type="InterPro" id="IPR040605">
    <property type="entry name" value="Glyco_hydro2_dom5"/>
</dbReference>
<dbReference type="RefSeq" id="WP_093328362.1">
    <property type="nucleotide sequence ID" value="NZ_AP027363.1"/>
</dbReference>
<dbReference type="InterPro" id="IPR032311">
    <property type="entry name" value="DUF4982"/>
</dbReference>
<evidence type="ECO:0000256" key="4">
    <source>
        <dbReference type="SAM" id="SignalP"/>
    </source>
</evidence>
<dbReference type="InterPro" id="IPR006102">
    <property type="entry name" value="Ig-like_GH2"/>
</dbReference>
<dbReference type="PANTHER" id="PTHR42732">
    <property type="entry name" value="BETA-GALACTOSIDASE"/>
    <property type="match status" value="1"/>
</dbReference>
<dbReference type="Gene3D" id="2.60.40.10">
    <property type="entry name" value="Immunoglobulins"/>
    <property type="match status" value="3"/>
</dbReference>
<dbReference type="GO" id="GO:0004553">
    <property type="term" value="F:hydrolase activity, hydrolyzing O-glycosyl compounds"/>
    <property type="evidence" value="ECO:0007669"/>
    <property type="project" value="InterPro"/>
</dbReference>
<evidence type="ECO:0000256" key="3">
    <source>
        <dbReference type="ARBA" id="ARBA00023295"/>
    </source>
</evidence>
<evidence type="ECO:0000259" key="6">
    <source>
        <dbReference type="Pfam" id="PF02836"/>
    </source>
</evidence>
<dbReference type="InterPro" id="IPR036156">
    <property type="entry name" value="Beta-gal/glucu_dom_sf"/>
</dbReference>
<dbReference type="InterPro" id="IPR006103">
    <property type="entry name" value="Glyco_hydro_2_cat"/>
</dbReference>
<dbReference type="InterPro" id="IPR017853">
    <property type="entry name" value="GH"/>
</dbReference>
<dbReference type="InterPro" id="IPR051913">
    <property type="entry name" value="GH2_Domain-Containing"/>
</dbReference>
<dbReference type="GO" id="GO:0005975">
    <property type="term" value="P:carbohydrate metabolic process"/>
    <property type="evidence" value="ECO:0007669"/>
    <property type="project" value="InterPro"/>
</dbReference>
<feature type="domain" description="Glycoside hydrolase family 2 catalytic" evidence="6">
    <location>
        <begin position="308"/>
        <end position="458"/>
    </location>
</feature>
<dbReference type="InterPro" id="IPR006104">
    <property type="entry name" value="Glyco_hydro_2_N"/>
</dbReference>
<feature type="domain" description="Glycoside hydrolase family 2" evidence="9">
    <location>
        <begin position="717"/>
        <end position="817"/>
    </location>
</feature>
<dbReference type="SUPFAM" id="SSF49303">
    <property type="entry name" value="beta-Galactosidase/glucuronidase domain"/>
    <property type="match status" value="1"/>
</dbReference>
<dbReference type="InterPro" id="IPR006101">
    <property type="entry name" value="Glyco_hydro_2"/>
</dbReference>
<dbReference type="InterPro" id="IPR008979">
    <property type="entry name" value="Galactose-bd-like_sf"/>
</dbReference>
<feature type="chain" id="PRO_5011514673" evidence="4">
    <location>
        <begin position="22"/>
        <end position="823"/>
    </location>
</feature>
<dbReference type="Pfam" id="PF16355">
    <property type="entry name" value="DUF4982"/>
    <property type="match status" value="1"/>
</dbReference>
<name>A0A1I0C0U7_THASX</name>
<dbReference type="Pfam" id="PF02837">
    <property type="entry name" value="Glyco_hydro_2_N"/>
    <property type="match status" value="1"/>
</dbReference>
<proteinExistence type="inferred from homology"/>
<organism evidence="10 11">
    <name type="scientific">Thalassotalea agarivorans</name>
    <name type="common">Thalassomonas agarivorans</name>
    <dbReference type="NCBI Taxonomy" id="349064"/>
    <lineage>
        <taxon>Bacteria</taxon>
        <taxon>Pseudomonadati</taxon>
        <taxon>Pseudomonadota</taxon>
        <taxon>Gammaproteobacteria</taxon>
        <taxon>Alteromonadales</taxon>
        <taxon>Colwelliaceae</taxon>
        <taxon>Thalassotalea</taxon>
    </lineage>
</organism>
<feature type="signal peptide" evidence="4">
    <location>
        <begin position="1"/>
        <end position="21"/>
    </location>
</feature>
<dbReference type="Pfam" id="PF02836">
    <property type="entry name" value="Glyco_hydro_2_C"/>
    <property type="match status" value="1"/>
</dbReference>
<dbReference type="STRING" id="349064.SAMN05660429_01124"/>
<keyword evidence="2" id="KW-0378">Hydrolase</keyword>
<dbReference type="InterPro" id="IPR023232">
    <property type="entry name" value="Glyco_hydro_2_AS"/>
</dbReference>
<dbReference type="Gene3D" id="3.20.20.80">
    <property type="entry name" value="Glycosidases"/>
    <property type="match status" value="1"/>
</dbReference>
<dbReference type="PROSITE" id="PS00608">
    <property type="entry name" value="GLYCOSYL_HYDROL_F2_2"/>
    <property type="match status" value="1"/>
</dbReference>
<dbReference type="OrthoDB" id="9758603at2"/>
<dbReference type="EMBL" id="FOHK01000004">
    <property type="protein sequence ID" value="SET12991.1"/>
    <property type="molecule type" value="Genomic_DNA"/>
</dbReference>
<dbReference type="Proteomes" id="UP000199308">
    <property type="component" value="Unassembled WGS sequence"/>
</dbReference>
<reference evidence="10 11" key="1">
    <citation type="submission" date="2016-10" db="EMBL/GenBank/DDBJ databases">
        <authorList>
            <person name="de Groot N.N."/>
        </authorList>
    </citation>
    <scope>NUCLEOTIDE SEQUENCE [LARGE SCALE GENOMIC DNA]</scope>
    <source>
        <strain evidence="10 11">DSM 19706</strain>
    </source>
</reference>
<comment type="similarity">
    <text evidence="1">Belongs to the glycosyl hydrolase 2 family.</text>
</comment>
<feature type="domain" description="Glycoside hydrolase family 2 immunoglobulin-like beta-sandwich" evidence="5">
    <location>
        <begin position="196"/>
        <end position="301"/>
    </location>
</feature>
<keyword evidence="3" id="KW-0326">Glycosidase</keyword>
<gene>
    <name evidence="10" type="ORF">SAMN05660429_01124</name>
</gene>
<evidence type="ECO:0000259" key="9">
    <source>
        <dbReference type="Pfam" id="PF18565"/>
    </source>
</evidence>
<dbReference type="AlphaFoldDB" id="A0A1I0C0U7"/>
<accession>A0A1I0C0U7</accession>
<dbReference type="SUPFAM" id="SSF49785">
    <property type="entry name" value="Galactose-binding domain-like"/>
    <property type="match status" value="1"/>
</dbReference>
<evidence type="ECO:0000259" key="7">
    <source>
        <dbReference type="Pfam" id="PF02837"/>
    </source>
</evidence>
<protein>
    <submittedName>
        <fullName evidence="10">Beta-galactosidase</fullName>
    </submittedName>
</protein>
<evidence type="ECO:0000256" key="1">
    <source>
        <dbReference type="ARBA" id="ARBA00007401"/>
    </source>
</evidence>
<dbReference type="InterPro" id="IPR013783">
    <property type="entry name" value="Ig-like_fold"/>
</dbReference>
<evidence type="ECO:0000259" key="8">
    <source>
        <dbReference type="Pfam" id="PF16355"/>
    </source>
</evidence>
<dbReference type="Gene3D" id="2.60.120.260">
    <property type="entry name" value="Galactose-binding domain-like"/>
    <property type="match status" value="1"/>
</dbReference>
<keyword evidence="4" id="KW-0732">Signal</keyword>